<accession>A0A167E518</accession>
<reference evidence="2 3" key="1">
    <citation type="submission" date="2015-06" db="EMBL/GenBank/DDBJ databases">
        <title>Survival trade-offs in plant roots during colonization by closely related pathogenic and mutualistic fungi.</title>
        <authorList>
            <person name="Hacquard S."/>
            <person name="Kracher B."/>
            <person name="Hiruma K."/>
            <person name="Weinman A."/>
            <person name="Muench P."/>
            <person name="Garrido Oter R."/>
            <person name="Ver Loren van Themaat E."/>
            <person name="Dallerey J.-F."/>
            <person name="Damm U."/>
            <person name="Henrissat B."/>
            <person name="Lespinet O."/>
            <person name="Thon M."/>
            <person name="Kemen E."/>
            <person name="McHardy A.C."/>
            <person name="Schulze-Lefert P."/>
            <person name="O'Connell R.J."/>
        </authorList>
    </citation>
    <scope>NUCLEOTIDE SEQUENCE [LARGE SCALE GENOMIC DNA]</scope>
    <source>
        <strain evidence="2 3">MAFF 238704</strain>
    </source>
</reference>
<dbReference type="Proteomes" id="UP000076584">
    <property type="component" value="Unassembled WGS sequence"/>
</dbReference>
<evidence type="ECO:0000256" key="1">
    <source>
        <dbReference type="SAM" id="MobiDB-lite"/>
    </source>
</evidence>
<keyword evidence="3" id="KW-1185">Reference proteome</keyword>
<evidence type="ECO:0000313" key="2">
    <source>
        <dbReference type="EMBL" id="KZL84715.1"/>
    </source>
</evidence>
<gene>
    <name evidence="2" type="ORF">CI238_07874</name>
</gene>
<evidence type="ECO:0000313" key="3">
    <source>
        <dbReference type="Proteomes" id="UP000076584"/>
    </source>
</evidence>
<dbReference type="EMBL" id="LFIW01000814">
    <property type="protein sequence ID" value="KZL84715.1"/>
    <property type="molecule type" value="Genomic_DNA"/>
</dbReference>
<dbReference type="AlphaFoldDB" id="A0A167E518"/>
<feature type="region of interest" description="Disordered" evidence="1">
    <location>
        <begin position="70"/>
        <end position="122"/>
    </location>
</feature>
<sequence>LLQLRMGKREGKKQRSGELCRLKEYIRREGTALPPTAILEIPIVKIKPPVFDTTLKLLGSLEYRIPPNIQSISTTSKSFHNRQYARSRGSPAAGPHGGPRRQRRRHPAAVRRAPARDEPSWW</sequence>
<feature type="compositionally biased region" description="Basic residues" evidence="1">
    <location>
        <begin position="98"/>
        <end position="109"/>
    </location>
</feature>
<proteinExistence type="predicted"/>
<protein>
    <submittedName>
        <fullName evidence="2">Uncharacterized protein</fullName>
    </submittedName>
</protein>
<comment type="caution">
    <text evidence="2">The sequence shown here is derived from an EMBL/GenBank/DDBJ whole genome shotgun (WGS) entry which is preliminary data.</text>
</comment>
<feature type="non-terminal residue" evidence="2">
    <location>
        <position position="1"/>
    </location>
</feature>
<name>A0A167E518_COLIC</name>
<organism evidence="2 3">
    <name type="scientific">Colletotrichum incanum</name>
    <name type="common">Soybean anthracnose fungus</name>
    <dbReference type="NCBI Taxonomy" id="1573173"/>
    <lineage>
        <taxon>Eukaryota</taxon>
        <taxon>Fungi</taxon>
        <taxon>Dikarya</taxon>
        <taxon>Ascomycota</taxon>
        <taxon>Pezizomycotina</taxon>
        <taxon>Sordariomycetes</taxon>
        <taxon>Hypocreomycetidae</taxon>
        <taxon>Glomerellales</taxon>
        <taxon>Glomerellaceae</taxon>
        <taxon>Colletotrichum</taxon>
        <taxon>Colletotrichum spaethianum species complex</taxon>
    </lineage>
</organism>